<gene>
    <name evidence="3" type="ORF">OG442_22135</name>
</gene>
<dbReference type="Gene3D" id="1.25.40.10">
    <property type="entry name" value="Tetratricopeptide repeat domain"/>
    <property type="match status" value="2"/>
</dbReference>
<dbReference type="InterPro" id="IPR019734">
    <property type="entry name" value="TPR_rpt"/>
</dbReference>
<proteinExistence type="predicted"/>
<dbReference type="EMBL" id="CP109495">
    <property type="protein sequence ID" value="WUX54041.1"/>
    <property type="molecule type" value="Genomic_DNA"/>
</dbReference>
<evidence type="ECO:0000313" key="4">
    <source>
        <dbReference type="Proteomes" id="UP001432209"/>
    </source>
</evidence>
<feature type="repeat" description="TPR" evidence="1">
    <location>
        <begin position="216"/>
        <end position="249"/>
    </location>
</feature>
<dbReference type="Pfam" id="PF13432">
    <property type="entry name" value="TPR_16"/>
    <property type="match status" value="2"/>
</dbReference>
<evidence type="ECO:0000313" key="3">
    <source>
        <dbReference type="EMBL" id="WUX54041.1"/>
    </source>
</evidence>
<accession>A0ABZ2A5X8</accession>
<dbReference type="InterPro" id="IPR011990">
    <property type="entry name" value="TPR-like_helical_dom_sf"/>
</dbReference>
<keyword evidence="1" id="KW-0802">TPR repeat</keyword>
<protein>
    <submittedName>
        <fullName evidence="3">Tetratricopeptide repeat protein</fullName>
    </submittedName>
</protein>
<dbReference type="SMART" id="SM00028">
    <property type="entry name" value="TPR"/>
    <property type="match status" value="3"/>
</dbReference>
<name>A0ABZ2A5X8_STRNV</name>
<feature type="region of interest" description="Disordered" evidence="2">
    <location>
        <begin position="30"/>
        <end position="63"/>
    </location>
</feature>
<dbReference type="RefSeq" id="WP_329077651.1">
    <property type="nucleotide sequence ID" value="NZ_CP109495.1"/>
</dbReference>
<feature type="compositionally biased region" description="Low complexity" evidence="2">
    <location>
        <begin position="30"/>
        <end position="55"/>
    </location>
</feature>
<reference evidence="3" key="1">
    <citation type="submission" date="2022-10" db="EMBL/GenBank/DDBJ databases">
        <title>The complete genomes of actinobacterial strains from the NBC collection.</title>
        <authorList>
            <person name="Joergensen T.S."/>
            <person name="Alvarez Arevalo M."/>
            <person name="Sterndorff E.B."/>
            <person name="Faurdal D."/>
            <person name="Vuksanovic O."/>
            <person name="Mourched A.-S."/>
            <person name="Charusanti P."/>
            <person name="Shaw S."/>
            <person name="Blin K."/>
            <person name="Weber T."/>
        </authorList>
    </citation>
    <scope>NUCLEOTIDE SEQUENCE</scope>
    <source>
        <strain evidence="3">NBC_01432</strain>
    </source>
</reference>
<keyword evidence="4" id="KW-1185">Reference proteome</keyword>
<sequence length="436" mass="45927">MRRLITAVGGAAVVGGCVAGLLYLGPATESPTATAPAAGAPAAGTPAAGAAGTGALDTARKRTKAYPRDPVGWASLARAEIEQARTTLDAAPLEAADRALSRSLALDGTRNYAAVVGRGQLANARHQFTRGREHGLRATRMAPDRPDGYAVLADAEIQLGHYPAARAAVQRLLDLAPGSAAYARAAYDLETNGRPTDAGIALKRAVDSASTSGERAFAQTRSGDLAWSRGELDRAAAYYRDALDTEPEYPFAVAGTARVLAARGEPGKALDAYERLTERTPLPQFLLEAVELRASMSKAGDAGPGAAEAALSAQVRLSRADGGPVDPHLALFAADHGDPAVAVELMRREWAHTRSVITADALAWALHRDGRGGEALKYARWAASTGWDNALFRYHRGAIEAALGLPGARRQLREALETNPHFSPYHAVRARELTRE</sequence>
<dbReference type="PROSITE" id="PS50005">
    <property type="entry name" value="TPR"/>
    <property type="match status" value="1"/>
</dbReference>
<evidence type="ECO:0000256" key="2">
    <source>
        <dbReference type="SAM" id="MobiDB-lite"/>
    </source>
</evidence>
<organism evidence="3 4">
    <name type="scientific">Streptomyces niveus</name>
    <name type="common">Streptomyces spheroides</name>
    <dbReference type="NCBI Taxonomy" id="193462"/>
    <lineage>
        <taxon>Bacteria</taxon>
        <taxon>Bacillati</taxon>
        <taxon>Actinomycetota</taxon>
        <taxon>Actinomycetes</taxon>
        <taxon>Kitasatosporales</taxon>
        <taxon>Streptomycetaceae</taxon>
        <taxon>Streptomyces</taxon>
    </lineage>
</organism>
<dbReference type="Proteomes" id="UP001432209">
    <property type="component" value="Chromosome"/>
</dbReference>
<evidence type="ECO:0000256" key="1">
    <source>
        <dbReference type="PROSITE-ProRule" id="PRU00339"/>
    </source>
</evidence>
<dbReference type="SUPFAM" id="SSF48452">
    <property type="entry name" value="TPR-like"/>
    <property type="match status" value="1"/>
</dbReference>
<dbReference type="PROSITE" id="PS51257">
    <property type="entry name" value="PROKAR_LIPOPROTEIN"/>
    <property type="match status" value="1"/>
</dbReference>